<organism evidence="2 3">
    <name type="scientific">Cephalotus follicularis</name>
    <name type="common">Albany pitcher plant</name>
    <dbReference type="NCBI Taxonomy" id="3775"/>
    <lineage>
        <taxon>Eukaryota</taxon>
        <taxon>Viridiplantae</taxon>
        <taxon>Streptophyta</taxon>
        <taxon>Embryophyta</taxon>
        <taxon>Tracheophyta</taxon>
        <taxon>Spermatophyta</taxon>
        <taxon>Magnoliopsida</taxon>
        <taxon>eudicotyledons</taxon>
        <taxon>Gunneridae</taxon>
        <taxon>Pentapetalae</taxon>
        <taxon>rosids</taxon>
        <taxon>fabids</taxon>
        <taxon>Oxalidales</taxon>
        <taxon>Cephalotaceae</taxon>
        <taxon>Cephalotus</taxon>
    </lineage>
</organism>
<dbReference type="EMBL" id="BDDD01000435">
    <property type="protein sequence ID" value="GAV65787.1"/>
    <property type="molecule type" value="Genomic_DNA"/>
</dbReference>
<accession>A0A1Q3BCM3</accession>
<proteinExistence type="predicted"/>
<evidence type="ECO:0000256" key="1">
    <source>
        <dbReference type="SAM" id="MobiDB-lite"/>
    </source>
</evidence>
<comment type="caution">
    <text evidence="2">The sequence shown here is derived from an EMBL/GenBank/DDBJ whole genome shotgun (WGS) entry which is preliminary data.</text>
</comment>
<keyword evidence="3" id="KW-1185">Reference proteome</keyword>
<sequence>MASTQCSKLDEQTCKQGNQHSSLGHKLSEMTSRVFNKHQGHQTAGYAKAEETRCCSNKSEHKKGGLFQKIRGGTSHDSGSSNSDSKSDHEKRGNKKASVIINSPNSSRLSHHLLHDYANLHYSI</sequence>
<dbReference type="Proteomes" id="UP000187406">
    <property type="component" value="Unassembled WGS sequence"/>
</dbReference>
<feature type="compositionally biased region" description="Low complexity" evidence="1">
    <location>
        <begin position="72"/>
        <end position="84"/>
    </location>
</feature>
<name>A0A1Q3BCM3_CEPFO</name>
<protein>
    <submittedName>
        <fullName evidence="2">Uncharacterized protein</fullName>
    </submittedName>
</protein>
<feature type="region of interest" description="Disordered" evidence="1">
    <location>
        <begin position="1"/>
        <end position="108"/>
    </location>
</feature>
<evidence type="ECO:0000313" key="3">
    <source>
        <dbReference type="Proteomes" id="UP000187406"/>
    </source>
</evidence>
<dbReference type="AlphaFoldDB" id="A0A1Q3BCM3"/>
<dbReference type="InParanoid" id="A0A1Q3BCM3"/>
<evidence type="ECO:0000313" key="2">
    <source>
        <dbReference type="EMBL" id="GAV65787.1"/>
    </source>
</evidence>
<reference evidence="3" key="1">
    <citation type="submission" date="2016-04" db="EMBL/GenBank/DDBJ databases">
        <title>Cephalotus genome sequencing.</title>
        <authorList>
            <person name="Fukushima K."/>
            <person name="Hasebe M."/>
            <person name="Fang X."/>
        </authorList>
    </citation>
    <scope>NUCLEOTIDE SEQUENCE [LARGE SCALE GENOMIC DNA]</scope>
    <source>
        <strain evidence="3">cv. St1</strain>
    </source>
</reference>
<feature type="compositionally biased region" description="Basic and acidic residues" evidence="1">
    <location>
        <begin position="48"/>
        <end position="63"/>
    </location>
</feature>
<gene>
    <name evidence="2" type="ORF">CFOL_v3_09301</name>
</gene>